<keyword evidence="1 4" id="KW-0378">Hydrolase</keyword>
<dbReference type="EMBL" id="SJPG01000001">
    <property type="protein sequence ID" value="TWT61359.1"/>
    <property type="molecule type" value="Genomic_DNA"/>
</dbReference>
<evidence type="ECO:0000313" key="5">
    <source>
        <dbReference type="Proteomes" id="UP000316095"/>
    </source>
</evidence>
<dbReference type="GO" id="GO:0106435">
    <property type="term" value="F:carboxylesterase activity"/>
    <property type="evidence" value="ECO:0007669"/>
    <property type="project" value="UniProtKB-EC"/>
</dbReference>
<organism evidence="4 5">
    <name type="scientific">Rubinisphaera italica</name>
    <dbReference type="NCBI Taxonomy" id="2527969"/>
    <lineage>
        <taxon>Bacteria</taxon>
        <taxon>Pseudomonadati</taxon>
        <taxon>Planctomycetota</taxon>
        <taxon>Planctomycetia</taxon>
        <taxon>Planctomycetales</taxon>
        <taxon>Planctomycetaceae</taxon>
        <taxon>Rubinisphaera</taxon>
    </lineage>
</organism>
<dbReference type="EC" id="3.1.1.1" evidence="4"/>
<dbReference type="Pfam" id="PF20434">
    <property type="entry name" value="BD-FAE"/>
    <property type="match status" value="1"/>
</dbReference>
<evidence type="ECO:0000256" key="1">
    <source>
        <dbReference type="ARBA" id="ARBA00022801"/>
    </source>
</evidence>
<reference evidence="4 5" key="1">
    <citation type="submission" date="2019-02" db="EMBL/GenBank/DDBJ databases">
        <title>Deep-cultivation of Planctomycetes and their phenomic and genomic characterization uncovers novel biology.</title>
        <authorList>
            <person name="Wiegand S."/>
            <person name="Jogler M."/>
            <person name="Boedeker C."/>
            <person name="Pinto D."/>
            <person name="Vollmers J."/>
            <person name="Rivas-Marin E."/>
            <person name="Kohn T."/>
            <person name="Peeters S.H."/>
            <person name="Heuer A."/>
            <person name="Rast P."/>
            <person name="Oberbeckmann S."/>
            <person name="Bunk B."/>
            <person name="Jeske O."/>
            <person name="Meyerdierks A."/>
            <person name="Storesund J.E."/>
            <person name="Kallscheuer N."/>
            <person name="Luecker S."/>
            <person name="Lage O.M."/>
            <person name="Pohl T."/>
            <person name="Merkel B.J."/>
            <person name="Hornburger P."/>
            <person name="Mueller R.-W."/>
            <person name="Bruemmer F."/>
            <person name="Labrenz M."/>
            <person name="Spormann A.M."/>
            <person name="Op Den Camp H."/>
            <person name="Overmann J."/>
            <person name="Amann R."/>
            <person name="Jetten M.S.M."/>
            <person name="Mascher T."/>
            <person name="Medema M.H."/>
            <person name="Devos D.P."/>
            <person name="Kaster A.-K."/>
            <person name="Ovreas L."/>
            <person name="Rohde M."/>
            <person name="Galperin M.Y."/>
            <person name="Jogler C."/>
        </authorList>
    </citation>
    <scope>NUCLEOTIDE SEQUENCE [LARGE SCALE GENOMIC DNA]</scope>
    <source>
        <strain evidence="4 5">Pan54</strain>
    </source>
</reference>
<keyword evidence="5" id="KW-1185">Reference proteome</keyword>
<keyword evidence="2" id="KW-0472">Membrane</keyword>
<comment type="caution">
    <text evidence="4">The sequence shown here is derived from an EMBL/GenBank/DDBJ whole genome shotgun (WGS) entry which is preliminary data.</text>
</comment>
<gene>
    <name evidence="4" type="primary">nlhH_3</name>
    <name evidence="4" type="ORF">Pan54_20950</name>
</gene>
<dbReference type="InterPro" id="IPR050300">
    <property type="entry name" value="GDXG_lipolytic_enzyme"/>
</dbReference>
<feature type="transmembrane region" description="Helical" evidence="2">
    <location>
        <begin position="54"/>
        <end position="73"/>
    </location>
</feature>
<dbReference type="InterPro" id="IPR049492">
    <property type="entry name" value="BD-FAE-like_dom"/>
</dbReference>
<dbReference type="PANTHER" id="PTHR48081:SF9">
    <property type="entry name" value="CARBOXYLESTERASE"/>
    <property type="match status" value="1"/>
</dbReference>
<keyword evidence="2" id="KW-1133">Transmembrane helix</keyword>
<dbReference type="Proteomes" id="UP000316095">
    <property type="component" value="Unassembled WGS sequence"/>
</dbReference>
<proteinExistence type="predicted"/>
<feature type="transmembrane region" description="Helical" evidence="2">
    <location>
        <begin position="16"/>
        <end position="33"/>
    </location>
</feature>
<evidence type="ECO:0000313" key="4">
    <source>
        <dbReference type="EMBL" id="TWT61359.1"/>
    </source>
</evidence>
<dbReference type="InterPro" id="IPR029058">
    <property type="entry name" value="AB_hydrolase_fold"/>
</dbReference>
<evidence type="ECO:0000259" key="3">
    <source>
        <dbReference type="Pfam" id="PF20434"/>
    </source>
</evidence>
<protein>
    <submittedName>
        <fullName evidence="4">Carboxylesterase NlhH</fullName>
        <ecNumber evidence="4">3.1.1.1</ecNumber>
    </submittedName>
</protein>
<dbReference type="AlphaFoldDB" id="A0A5C5XFC6"/>
<evidence type="ECO:0000256" key="2">
    <source>
        <dbReference type="SAM" id="Phobius"/>
    </source>
</evidence>
<sequence length="332" mass="37693">MQVQFDLIEQLSSRHGLYYSVTMPLLPLFSFNSRPFLNGENLMSKMRENKMKRWIAVLLVLFCIETAGDLPVFSEEKEKPSGFKVESDILYRDQSTDAELTDYMKERCRLDVEYPLGKNGFATIVWFHGGGLKGGERSFPERLRKHGMAIVAVNYRLFPKVKNPAYIDDAAAAVAWTFHNIEKYGGDSTKIFVSGHSAGGYLTSMIGLDQSYLKKYGIDANDIAAIIPLSGQTITHTTIREERGLPRTKPISDEFAPLFHNRKDCPPLILITGDRELELWGRYEENAMLARLMKEAGHKQTKLYELDGFNHGTMVNPGCDLMLVEIKKILER</sequence>
<dbReference type="PANTHER" id="PTHR48081">
    <property type="entry name" value="AB HYDROLASE SUPERFAMILY PROTEIN C4A8.06C"/>
    <property type="match status" value="1"/>
</dbReference>
<dbReference type="SUPFAM" id="SSF53474">
    <property type="entry name" value="alpha/beta-Hydrolases"/>
    <property type="match status" value="1"/>
</dbReference>
<keyword evidence="2" id="KW-0812">Transmembrane</keyword>
<feature type="domain" description="BD-FAE-like" evidence="3">
    <location>
        <begin position="111"/>
        <end position="229"/>
    </location>
</feature>
<dbReference type="Gene3D" id="3.40.50.1820">
    <property type="entry name" value="alpha/beta hydrolase"/>
    <property type="match status" value="1"/>
</dbReference>
<name>A0A5C5XFC6_9PLAN</name>
<accession>A0A5C5XFC6</accession>